<gene>
    <name evidence="4" type="ORF">VZC37_21565</name>
</gene>
<evidence type="ECO:0000256" key="1">
    <source>
        <dbReference type="ARBA" id="ARBA00022729"/>
    </source>
</evidence>
<dbReference type="EMBL" id="JAZDUF010000008">
    <property type="protein sequence ID" value="MEE3852940.1"/>
    <property type="molecule type" value="Genomic_DNA"/>
</dbReference>
<protein>
    <submittedName>
        <fullName evidence="4">PHB depolymerase family esterase</fullName>
    </submittedName>
</protein>
<dbReference type="SUPFAM" id="SSF53474">
    <property type="entry name" value="alpha/beta-Hydrolases"/>
    <property type="match status" value="1"/>
</dbReference>
<dbReference type="InterPro" id="IPR050955">
    <property type="entry name" value="Plant_Biomass_Hydrol_Est"/>
</dbReference>
<keyword evidence="2" id="KW-0378">Hydrolase</keyword>
<dbReference type="RefSeq" id="WP_330435625.1">
    <property type="nucleotide sequence ID" value="NZ_JAZDUF010000008.1"/>
</dbReference>
<dbReference type="Proteomes" id="UP001347146">
    <property type="component" value="Unassembled WGS sequence"/>
</dbReference>
<comment type="caution">
    <text evidence="4">The sequence shown here is derived from an EMBL/GenBank/DDBJ whole genome shotgun (WGS) entry which is preliminary data.</text>
</comment>
<evidence type="ECO:0000313" key="5">
    <source>
        <dbReference type="Proteomes" id="UP001347146"/>
    </source>
</evidence>
<dbReference type="Gene3D" id="3.40.50.1820">
    <property type="entry name" value="alpha/beta hydrolase"/>
    <property type="match status" value="1"/>
</dbReference>
<dbReference type="Pfam" id="PF10503">
    <property type="entry name" value="Esterase_PHB"/>
    <property type="match status" value="1"/>
</dbReference>
<dbReference type="InterPro" id="IPR010126">
    <property type="entry name" value="Esterase_phb"/>
</dbReference>
<evidence type="ECO:0000313" key="4">
    <source>
        <dbReference type="EMBL" id="MEE3852940.1"/>
    </source>
</evidence>
<keyword evidence="5" id="KW-1185">Reference proteome</keyword>
<keyword evidence="1 3" id="KW-0732">Signal</keyword>
<dbReference type="PANTHER" id="PTHR43037:SF1">
    <property type="entry name" value="BLL1128 PROTEIN"/>
    <property type="match status" value="1"/>
</dbReference>
<feature type="chain" id="PRO_5047024107" evidence="3">
    <location>
        <begin position="23"/>
        <end position="308"/>
    </location>
</feature>
<evidence type="ECO:0000256" key="3">
    <source>
        <dbReference type="SAM" id="SignalP"/>
    </source>
</evidence>
<reference evidence="4 5" key="1">
    <citation type="submission" date="2024-01" db="EMBL/GenBank/DDBJ databases">
        <title>Draft genome sequence of Gordonia sp. LSe1-13.</title>
        <authorList>
            <person name="Suphannarot A."/>
            <person name="Mingma R."/>
        </authorList>
    </citation>
    <scope>NUCLEOTIDE SEQUENCE [LARGE SCALE GENOMIC DNA]</scope>
    <source>
        <strain evidence="4 5">LSe1-13</strain>
    </source>
</reference>
<evidence type="ECO:0000256" key="2">
    <source>
        <dbReference type="ARBA" id="ARBA00022801"/>
    </source>
</evidence>
<dbReference type="PANTHER" id="PTHR43037">
    <property type="entry name" value="UNNAMED PRODUCT-RELATED"/>
    <property type="match status" value="1"/>
</dbReference>
<feature type="signal peptide" evidence="3">
    <location>
        <begin position="1"/>
        <end position="22"/>
    </location>
</feature>
<accession>A0ABU7MIJ8</accession>
<organism evidence="4 5">
    <name type="scientific">Gordonia sesuvii</name>
    <dbReference type="NCBI Taxonomy" id="3116777"/>
    <lineage>
        <taxon>Bacteria</taxon>
        <taxon>Bacillati</taxon>
        <taxon>Actinomycetota</taxon>
        <taxon>Actinomycetes</taxon>
        <taxon>Mycobacteriales</taxon>
        <taxon>Gordoniaceae</taxon>
        <taxon>Gordonia</taxon>
    </lineage>
</organism>
<proteinExistence type="predicted"/>
<sequence length="308" mass="32030">MRHKTLTLISAAVLAVAAVALAVVSRDEAAAAPASGHSTEHIGSGSGARTFEMYRPAGLSGPSPLVVVLHGGYGSGRQAENSYHWDAQADRGRFVAVFPDGVGRSWNAGTCCGPAQQRGVDDVAFIRAVVERAAAVQPIDRSRIFVTGMSNGAMMAYRLACETDLFAAVAPVAGTVVTDCDDAGPTSLLHIHGTADESVRYDGGPGRAHNVRGTARVDGAPVPRAVEPFRRAGECPEPTIRRAGKMITSTAECPGERTVQLISIVGAGHQWPGATARPAASILRPGDTPSDALDATTAIWDFFAAHGR</sequence>
<name>A0ABU7MIJ8_9ACTN</name>
<dbReference type="InterPro" id="IPR029058">
    <property type="entry name" value="AB_hydrolase_fold"/>
</dbReference>